<dbReference type="InterPro" id="IPR011701">
    <property type="entry name" value="MFS"/>
</dbReference>
<evidence type="ECO:0000256" key="8">
    <source>
        <dbReference type="SAM" id="Phobius"/>
    </source>
</evidence>
<dbReference type="Pfam" id="PF07690">
    <property type="entry name" value="MFS_1"/>
    <property type="match status" value="1"/>
</dbReference>
<dbReference type="Gene3D" id="1.20.1250.20">
    <property type="entry name" value="MFS general substrate transporter like domains"/>
    <property type="match status" value="1"/>
</dbReference>
<evidence type="ECO:0000256" key="3">
    <source>
        <dbReference type="ARBA" id="ARBA00022692"/>
    </source>
</evidence>
<comment type="similarity">
    <text evidence="6">Belongs to the major facilitator superfamily. Spinster (TC 2.A.1.49) family.</text>
</comment>
<reference evidence="10 11" key="1">
    <citation type="journal article" date="2013" name="BMC Genomics">
        <title>Reconstruction of the lipid metabolism for the microalga Monoraphidium neglectum from its genome sequence reveals characteristics suitable for biofuel production.</title>
        <authorList>
            <person name="Bogen C."/>
            <person name="Al-Dilaimi A."/>
            <person name="Albersmeier A."/>
            <person name="Wichmann J."/>
            <person name="Grundmann M."/>
            <person name="Rupp O."/>
            <person name="Lauersen K.J."/>
            <person name="Blifernez-Klassen O."/>
            <person name="Kalinowski J."/>
            <person name="Goesmann A."/>
            <person name="Mussgnug J.H."/>
            <person name="Kruse O."/>
        </authorList>
    </citation>
    <scope>NUCLEOTIDE SEQUENCE [LARGE SCALE GENOMIC DNA]</scope>
    <source>
        <strain evidence="10 11">SAG 48.87</strain>
    </source>
</reference>
<evidence type="ECO:0000313" key="11">
    <source>
        <dbReference type="Proteomes" id="UP000054498"/>
    </source>
</evidence>
<feature type="region of interest" description="Disordered" evidence="7">
    <location>
        <begin position="1"/>
        <end position="26"/>
    </location>
</feature>
<gene>
    <name evidence="10" type="ORF">MNEG_15132</name>
</gene>
<feature type="transmembrane region" description="Helical" evidence="8">
    <location>
        <begin position="337"/>
        <end position="354"/>
    </location>
</feature>
<dbReference type="PANTHER" id="PTHR23505">
    <property type="entry name" value="SPINSTER"/>
    <property type="match status" value="1"/>
</dbReference>
<feature type="domain" description="Major facilitator superfamily (MFS) profile" evidence="9">
    <location>
        <begin position="39"/>
        <end position="390"/>
    </location>
</feature>
<dbReference type="GO" id="GO:0022857">
    <property type="term" value="F:transmembrane transporter activity"/>
    <property type="evidence" value="ECO:0007669"/>
    <property type="project" value="InterPro"/>
</dbReference>
<dbReference type="KEGG" id="mng:MNEG_15132"/>
<keyword evidence="4 8" id="KW-1133">Transmembrane helix</keyword>
<dbReference type="AlphaFoldDB" id="A0A0D2MC10"/>
<dbReference type="GO" id="GO:0016020">
    <property type="term" value="C:membrane"/>
    <property type="evidence" value="ECO:0007669"/>
    <property type="project" value="UniProtKB-SubCell"/>
</dbReference>
<keyword evidence="5 8" id="KW-0472">Membrane</keyword>
<feature type="transmembrane region" description="Helical" evidence="8">
    <location>
        <begin position="39"/>
        <end position="57"/>
    </location>
</feature>
<keyword evidence="2" id="KW-0813">Transport</keyword>
<protein>
    <recommendedName>
        <fullName evidence="9">Major facilitator superfamily (MFS) profile domain-containing protein</fullName>
    </recommendedName>
</protein>
<feature type="transmembrane region" description="Helical" evidence="8">
    <location>
        <begin position="206"/>
        <end position="224"/>
    </location>
</feature>
<feature type="transmembrane region" description="Helical" evidence="8">
    <location>
        <begin position="305"/>
        <end position="325"/>
    </location>
</feature>
<feature type="transmembrane region" description="Helical" evidence="8">
    <location>
        <begin position="360"/>
        <end position="377"/>
    </location>
</feature>
<dbReference type="SUPFAM" id="SSF103473">
    <property type="entry name" value="MFS general substrate transporter"/>
    <property type="match status" value="1"/>
</dbReference>
<evidence type="ECO:0000256" key="6">
    <source>
        <dbReference type="ARBA" id="ARBA00024338"/>
    </source>
</evidence>
<feature type="transmembrane region" description="Helical" evidence="8">
    <location>
        <begin position="118"/>
        <end position="137"/>
    </location>
</feature>
<dbReference type="EMBL" id="KK105275">
    <property type="protein sequence ID" value="KIY92830.1"/>
    <property type="molecule type" value="Genomic_DNA"/>
</dbReference>
<dbReference type="InterPro" id="IPR020846">
    <property type="entry name" value="MFS_dom"/>
</dbReference>
<dbReference type="InterPro" id="IPR044770">
    <property type="entry name" value="MFS_spinster-like"/>
</dbReference>
<dbReference type="GeneID" id="25732763"/>
<evidence type="ECO:0000313" key="10">
    <source>
        <dbReference type="EMBL" id="KIY92830.1"/>
    </source>
</evidence>
<feature type="transmembrane region" description="Helical" evidence="8">
    <location>
        <begin position="176"/>
        <end position="194"/>
    </location>
</feature>
<evidence type="ECO:0000256" key="5">
    <source>
        <dbReference type="ARBA" id="ARBA00023136"/>
    </source>
</evidence>
<sequence>MATTAAYNGADAPDEAASEPSSAEAVPLPKPRWFTPLRLLLIFCFANVMVYLDRGVIASNGVNGSPRTAEDPKGSGIQGDFNLSNAEDGLLATGFLIGLLIASPIFSEACKHCSAFRLIGIGMGTWVLAVAGCGLSFNFGSLFACRMFVGVGEASFVALASPFIDDYAPPEKKAKWFAFFYMCIPAGYALGYVYGGLVAAALGWRAAFYIAAGVMVPFVALMFLSTPLHLHGSHDAGPDPHRPKGVKDVTKEFFVDTARIFKHPVWVLMVAGYTCYAAVIGVFAFWGPKAGKEIYDLKGTSADLIFGGVTVVTGVIGGLGGGALLDWMGSTLRNANLICVLANWGGLAMCLLAFLATRSFYLFIALFAVGELLLFCIQARPAPAMLLCML</sequence>
<evidence type="ECO:0000256" key="4">
    <source>
        <dbReference type="ARBA" id="ARBA00022989"/>
    </source>
</evidence>
<feature type="transmembrane region" description="Helical" evidence="8">
    <location>
        <begin position="265"/>
        <end position="285"/>
    </location>
</feature>
<dbReference type="Proteomes" id="UP000054498">
    <property type="component" value="Unassembled WGS sequence"/>
</dbReference>
<evidence type="ECO:0000259" key="9">
    <source>
        <dbReference type="PROSITE" id="PS50850"/>
    </source>
</evidence>
<evidence type="ECO:0000256" key="7">
    <source>
        <dbReference type="SAM" id="MobiDB-lite"/>
    </source>
</evidence>
<organism evidence="10 11">
    <name type="scientific">Monoraphidium neglectum</name>
    <dbReference type="NCBI Taxonomy" id="145388"/>
    <lineage>
        <taxon>Eukaryota</taxon>
        <taxon>Viridiplantae</taxon>
        <taxon>Chlorophyta</taxon>
        <taxon>core chlorophytes</taxon>
        <taxon>Chlorophyceae</taxon>
        <taxon>CS clade</taxon>
        <taxon>Sphaeropleales</taxon>
        <taxon>Selenastraceae</taxon>
        <taxon>Monoraphidium</taxon>
    </lineage>
</organism>
<dbReference type="PROSITE" id="PS50850">
    <property type="entry name" value="MFS"/>
    <property type="match status" value="1"/>
</dbReference>
<evidence type="ECO:0000256" key="2">
    <source>
        <dbReference type="ARBA" id="ARBA00022448"/>
    </source>
</evidence>
<dbReference type="InterPro" id="IPR036259">
    <property type="entry name" value="MFS_trans_sf"/>
</dbReference>
<keyword evidence="11" id="KW-1185">Reference proteome</keyword>
<dbReference type="PANTHER" id="PTHR23505:SF79">
    <property type="entry name" value="PROTEIN SPINSTER"/>
    <property type="match status" value="1"/>
</dbReference>
<accession>A0A0D2MC10</accession>
<evidence type="ECO:0000256" key="1">
    <source>
        <dbReference type="ARBA" id="ARBA00004141"/>
    </source>
</evidence>
<proteinExistence type="inferred from homology"/>
<keyword evidence="3 8" id="KW-0812">Transmembrane</keyword>
<dbReference type="CDD" id="cd17328">
    <property type="entry name" value="MFS_spinster_like"/>
    <property type="match status" value="1"/>
</dbReference>
<dbReference type="OrthoDB" id="6770063at2759"/>
<name>A0A0D2MC10_9CHLO</name>
<dbReference type="RefSeq" id="XP_013891850.1">
    <property type="nucleotide sequence ID" value="XM_014036396.1"/>
</dbReference>
<feature type="transmembrane region" description="Helical" evidence="8">
    <location>
        <begin position="89"/>
        <end position="106"/>
    </location>
</feature>
<comment type="subcellular location">
    <subcellularLocation>
        <location evidence="1">Membrane</location>
        <topology evidence="1">Multi-pass membrane protein</topology>
    </subcellularLocation>
</comment>